<proteinExistence type="inferred from homology"/>
<accession>A0A412HIY9</accession>
<evidence type="ECO:0000256" key="4">
    <source>
        <dbReference type="ARBA" id="ARBA00023136"/>
    </source>
</evidence>
<dbReference type="InterPro" id="IPR011990">
    <property type="entry name" value="TPR-like_helical_dom_sf"/>
</dbReference>
<organism evidence="10 11">
    <name type="scientific">Segatella copri</name>
    <dbReference type="NCBI Taxonomy" id="165179"/>
    <lineage>
        <taxon>Bacteria</taxon>
        <taxon>Pseudomonadati</taxon>
        <taxon>Bacteroidota</taxon>
        <taxon>Bacteroidia</taxon>
        <taxon>Bacteroidales</taxon>
        <taxon>Prevotellaceae</taxon>
        <taxon>Segatella</taxon>
    </lineage>
</organism>
<keyword evidence="3 6" id="KW-0732">Signal</keyword>
<evidence type="ECO:0000313" key="9">
    <source>
        <dbReference type="EMBL" id="MCP9599767.1"/>
    </source>
</evidence>
<dbReference type="AlphaFoldDB" id="A0A412HIY9"/>
<dbReference type="InterPro" id="IPR033985">
    <property type="entry name" value="SusD-like_N"/>
</dbReference>
<dbReference type="InterPro" id="IPR012944">
    <property type="entry name" value="SusD_RagB_dom"/>
</dbReference>
<dbReference type="Proteomes" id="UP000283872">
    <property type="component" value="Unassembled WGS sequence"/>
</dbReference>
<dbReference type="Proteomes" id="UP001204486">
    <property type="component" value="Unassembled WGS sequence"/>
</dbReference>
<evidence type="ECO:0000313" key="10">
    <source>
        <dbReference type="EMBL" id="RGS19726.1"/>
    </source>
</evidence>
<evidence type="ECO:0000256" key="6">
    <source>
        <dbReference type="SAM" id="SignalP"/>
    </source>
</evidence>
<feature type="domain" description="SusD-like N-terminal" evidence="8">
    <location>
        <begin position="86"/>
        <end position="223"/>
    </location>
</feature>
<dbReference type="Pfam" id="PF07980">
    <property type="entry name" value="SusD_RagB"/>
    <property type="match status" value="1"/>
</dbReference>
<comment type="subcellular location">
    <subcellularLocation>
        <location evidence="1">Cell outer membrane</location>
    </subcellularLocation>
</comment>
<reference evidence="9" key="2">
    <citation type="submission" date="2022-07" db="EMBL/GenBank/DDBJ databases">
        <title>Prevotella copri.</title>
        <authorList>
            <person name="Yang C."/>
        </authorList>
    </citation>
    <scope>NUCLEOTIDE SEQUENCE</scope>
    <source>
        <strain evidence="9">HF1476</strain>
    </source>
</reference>
<reference evidence="10 11" key="1">
    <citation type="submission" date="2018-08" db="EMBL/GenBank/DDBJ databases">
        <title>A genome reference for cultivated species of the human gut microbiota.</title>
        <authorList>
            <person name="Zou Y."/>
            <person name="Xue W."/>
            <person name="Luo G."/>
        </authorList>
    </citation>
    <scope>NUCLEOTIDE SEQUENCE [LARGE SCALE GENOMIC DNA]</scope>
    <source>
        <strain evidence="10 11">AF24-12</strain>
    </source>
</reference>
<evidence type="ECO:0000256" key="1">
    <source>
        <dbReference type="ARBA" id="ARBA00004442"/>
    </source>
</evidence>
<sequence length="683" mass="77110">MKFNISLKVLPLLACGMLMASCNDFLKQEPLTDITPTDYYKDATQLQAVANAFYQTVLPYHSGAGYGTFAYDNGTDNQTGSDGDSKYKKGSWKTSNDNSSWSWNNIRDINYQLNIAQSNYENGLIAGDENKIRQYIGELHFFRAYAYFSLYKSFGDLPIVTEAMPDNEAILVAANKRSPRNEVARFILADLDSAVTYMEPDGWEATTRISPAVAHLFASRVALFEGSWLTNFAGTPFVPNGEGWPGKAKDYNANYQYPTGSVEAEAKYFFQKAVDEAAIVGDAYVGKLDKNTGIVPQSLSDTNPYFYKFGNTDMSAYPEVLLWKAYNKGKGVTDNIEVAVNRGNTYTGFTRGMIDAFLMKDGKPTYAHHDGYVYEDTTTHAVVRNRDPRLFIFLKRPGQKNVLQGEDNNIAAEQVRPIEPVPQVFTRSFDVTYTTGYAIRKGGTFNQNLAENQAGYTASITFRATEALLNYIEAQYMLDHHLNAKSISYWKAIREAAGFTGEAADPQTTIAATDMAQELKGYTDGSGTQYDWGAFSAGKALTDPTLYSIRRERRTELMAEGLRWMDLIRWRSLDQLKKQPYQLEGFHLWNTPMEKWYTVNQLVDDGSVTATVSSRKLTEYFRPYQIVSTNMLYNGMTWSMAQYLQPMPLRQFMLTAPDHKTYGDSPLYQNPYWPMKPDEAAEQ</sequence>
<feature type="chain" id="PRO_5042713294" evidence="6">
    <location>
        <begin position="21"/>
        <end position="683"/>
    </location>
</feature>
<evidence type="ECO:0000256" key="2">
    <source>
        <dbReference type="ARBA" id="ARBA00006275"/>
    </source>
</evidence>
<dbReference type="SUPFAM" id="SSF48452">
    <property type="entry name" value="TPR-like"/>
    <property type="match status" value="1"/>
</dbReference>
<evidence type="ECO:0000259" key="7">
    <source>
        <dbReference type="Pfam" id="PF07980"/>
    </source>
</evidence>
<feature type="domain" description="RagB/SusD" evidence="7">
    <location>
        <begin position="326"/>
        <end position="673"/>
    </location>
</feature>
<dbReference type="PROSITE" id="PS51257">
    <property type="entry name" value="PROKAR_LIPOPROTEIN"/>
    <property type="match status" value="1"/>
</dbReference>
<dbReference type="Gene3D" id="1.25.40.390">
    <property type="match status" value="1"/>
</dbReference>
<evidence type="ECO:0000256" key="3">
    <source>
        <dbReference type="ARBA" id="ARBA00022729"/>
    </source>
</evidence>
<keyword evidence="4" id="KW-0472">Membrane</keyword>
<dbReference type="Pfam" id="PF14322">
    <property type="entry name" value="SusD-like_3"/>
    <property type="match status" value="1"/>
</dbReference>
<evidence type="ECO:0000259" key="8">
    <source>
        <dbReference type="Pfam" id="PF14322"/>
    </source>
</evidence>
<evidence type="ECO:0000256" key="5">
    <source>
        <dbReference type="ARBA" id="ARBA00023237"/>
    </source>
</evidence>
<dbReference type="EMBL" id="QRVA01000001">
    <property type="protein sequence ID" value="RGS19726.1"/>
    <property type="molecule type" value="Genomic_DNA"/>
</dbReference>
<dbReference type="EMBL" id="JANDWN010000016">
    <property type="protein sequence ID" value="MCP9599767.1"/>
    <property type="molecule type" value="Genomic_DNA"/>
</dbReference>
<comment type="similarity">
    <text evidence="2">Belongs to the SusD family.</text>
</comment>
<gene>
    <name evidence="10" type="ORF">DWY11_00405</name>
    <name evidence="9" type="ORF">NNC55_07340</name>
</gene>
<name>A0A412HIY9_9BACT</name>
<keyword evidence="5" id="KW-0998">Cell outer membrane</keyword>
<feature type="signal peptide" evidence="6">
    <location>
        <begin position="1"/>
        <end position="20"/>
    </location>
</feature>
<protein>
    <submittedName>
        <fullName evidence="10">RagB/SusD family nutrient uptake outer membrane protein</fullName>
    </submittedName>
</protein>
<comment type="caution">
    <text evidence="10">The sequence shown here is derived from an EMBL/GenBank/DDBJ whole genome shotgun (WGS) entry which is preliminary data.</text>
</comment>
<dbReference type="GO" id="GO:0009279">
    <property type="term" value="C:cell outer membrane"/>
    <property type="evidence" value="ECO:0007669"/>
    <property type="project" value="UniProtKB-SubCell"/>
</dbReference>
<evidence type="ECO:0000313" key="11">
    <source>
        <dbReference type="Proteomes" id="UP000283872"/>
    </source>
</evidence>
<dbReference type="RefSeq" id="WP_118085499.1">
    <property type="nucleotide sequence ID" value="NZ_JANDWK010000014.1"/>
</dbReference>